<feature type="compositionally biased region" description="Basic and acidic residues" evidence="1">
    <location>
        <begin position="75"/>
        <end position="87"/>
    </location>
</feature>
<evidence type="ECO:0000313" key="3">
    <source>
        <dbReference type="Proteomes" id="UP000887116"/>
    </source>
</evidence>
<dbReference type="EMBL" id="BMAO01017316">
    <property type="protein sequence ID" value="GFR14799.1"/>
    <property type="molecule type" value="Genomic_DNA"/>
</dbReference>
<reference evidence="2" key="1">
    <citation type="submission" date="2020-07" db="EMBL/GenBank/DDBJ databases">
        <title>Multicomponent nature underlies the extraordinary mechanical properties of spider dragline silk.</title>
        <authorList>
            <person name="Kono N."/>
            <person name="Nakamura H."/>
            <person name="Mori M."/>
            <person name="Yoshida Y."/>
            <person name="Ohtoshi R."/>
            <person name="Malay A.D."/>
            <person name="Moran D.A.P."/>
            <person name="Tomita M."/>
            <person name="Numata K."/>
            <person name="Arakawa K."/>
        </authorList>
    </citation>
    <scope>NUCLEOTIDE SEQUENCE</scope>
</reference>
<keyword evidence="3" id="KW-1185">Reference proteome</keyword>
<feature type="region of interest" description="Disordered" evidence="1">
    <location>
        <begin position="1"/>
        <end position="125"/>
    </location>
</feature>
<protein>
    <submittedName>
        <fullName evidence="2">Uncharacterized protein</fullName>
    </submittedName>
</protein>
<feature type="compositionally biased region" description="Low complexity" evidence="1">
    <location>
        <begin position="57"/>
        <end position="69"/>
    </location>
</feature>
<accession>A0A8X6LP89</accession>
<evidence type="ECO:0000313" key="2">
    <source>
        <dbReference type="EMBL" id="GFR14799.1"/>
    </source>
</evidence>
<feature type="compositionally biased region" description="Basic residues" evidence="1">
    <location>
        <begin position="44"/>
        <end position="56"/>
    </location>
</feature>
<dbReference type="AlphaFoldDB" id="A0A8X6LP89"/>
<feature type="compositionally biased region" description="Polar residues" evidence="1">
    <location>
        <begin position="19"/>
        <end position="28"/>
    </location>
</feature>
<feature type="compositionally biased region" description="Basic and acidic residues" evidence="1">
    <location>
        <begin position="98"/>
        <end position="108"/>
    </location>
</feature>
<comment type="caution">
    <text evidence="2">The sequence shown here is derived from an EMBL/GenBank/DDBJ whole genome shotgun (WGS) entry which is preliminary data.</text>
</comment>
<evidence type="ECO:0000256" key="1">
    <source>
        <dbReference type="SAM" id="MobiDB-lite"/>
    </source>
</evidence>
<feature type="compositionally biased region" description="Basic and acidic residues" evidence="1">
    <location>
        <begin position="1"/>
        <end position="18"/>
    </location>
</feature>
<dbReference type="Proteomes" id="UP000887116">
    <property type="component" value="Unassembled WGS sequence"/>
</dbReference>
<gene>
    <name evidence="2" type="ORF">TNCT_374621</name>
</gene>
<proteinExistence type="predicted"/>
<feature type="compositionally biased region" description="Basic and acidic residues" evidence="1">
    <location>
        <begin position="29"/>
        <end position="43"/>
    </location>
</feature>
<organism evidence="2 3">
    <name type="scientific">Trichonephila clavata</name>
    <name type="common">Joro spider</name>
    <name type="synonym">Nephila clavata</name>
    <dbReference type="NCBI Taxonomy" id="2740835"/>
    <lineage>
        <taxon>Eukaryota</taxon>
        <taxon>Metazoa</taxon>
        <taxon>Ecdysozoa</taxon>
        <taxon>Arthropoda</taxon>
        <taxon>Chelicerata</taxon>
        <taxon>Arachnida</taxon>
        <taxon>Araneae</taxon>
        <taxon>Araneomorphae</taxon>
        <taxon>Entelegynae</taxon>
        <taxon>Araneoidea</taxon>
        <taxon>Nephilidae</taxon>
        <taxon>Trichonephila</taxon>
    </lineage>
</organism>
<name>A0A8X6LP89_TRICU</name>
<sequence>MRIYHPRDKGEGDVETSRFSDAGSQEVQGKSEVREDQVREKTTNRKQTHCKRKRKSSLTSSSSPPKNLNALNRQVRKEDHRKGKLEEESTSVFATGWKKCEKTTEKGSWKRAPPSSLQNGRKVKR</sequence>